<reference evidence="2" key="1">
    <citation type="journal article" date="2020" name="Nat. Commun.">
        <title>Genome assembly of wild tea tree DASZ reveals pedigree and selection history of tea varieties.</title>
        <authorList>
            <person name="Zhang W."/>
            <person name="Zhang Y."/>
            <person name="Qiu H."/>
            <person name="Guo Y."/>
            <person name="Wan H."/>
            <person name="Zhang X."/>
            <person name="Scossa F."/>
            <person name="Alseekh S."/>
            <person name="Zhang Q."/>
            <person name="Wang P."/>
            <person name="Xu L."/>
            <person name="Schmidt M.H."/>
            <person name="Jia X."/>
            <person name="Li D."/>
            <person name="Zhu A."/>
            <person name="Guo F."/>
            <person name="Chen W."/>
            <person name="Ni D."/>
            <person name="Usadel B."/>
            <person name="Fernie A.R."/>
            <person name="Wen W."/>
        </authorList>
    </citation>
    <scope>NUCLEOTIDE SEQUENCE [LARGE SCALE GENOMIC DNA]</scope>
    <source>
        <strain evidence="2">cv. G240</strain>
    </source>
</reference>
<comment type="caution">
    <text evidence="1">The sequence shown here is derived from an EMBL/GenBank/DDBJ whole genome shotgun (WGS) entry which is preliminary data.</text>
</comment>
<dbReference type="EMBL" id="JACBKZ010000002">
    <property type="protein sequence ID" value="KAF5956410.1"/>
    <property type="molecule type" value="Genomic_DNA"/>
</dbReference>
<dbReference type="Proteomes" id="UP000593564">
    <property type="component" value="Unassembled WGS sequence"/>
</dbReference>
<keyword evidence="2" id="KW-1185">Reference proteome</keyword>
<organism evidence="1 2">
    <name type="scientific">Camellia sinensis</name>
    <name type="common">Tea plant</name>
    <name type="synonym">Thea sinensis</name>
    <dbReference type="NCBI Taxonomy" id="4442"/>
    <lineage>
        <taxon>Eukaryota</taxon>
        <taxon>Viridiplantae</taxon>
        <taxon>Streptophyta</taxon>
        <taxon>Embryophyta</taxon>
        <taxon>Tracheophyta</taxon>
        <taxon>Spermatophyta</taxon>
        <taxon>Magnoliopsida</taxon>
        <taxon>eudicotyledons</taxon>
        <taxon>Gunneridae</taxon>
        <taxon>Pentapetalae</taxon>
        <taxon>asterids</taxon>
        <taxon>Ericales</taxon>
        <taxon>Theaceae</taxon>
        <taxon>Camellia</taxon>
    </lineage>
</organism>
<accession>A0A7J7HU91</accession>
<evidence type="ECO:0000313" key="1">
    <source>
        <dbReference type="EMBL" id="KAF5956410.1"/>
    </source>
</evidence>
<reference evidence="1 2" key="2">
    <citation type="submission" date="2020-07" db="EMBL/GenBank/DDBJ databases">
        <title>Genome assembly of wild tea tree DASZ reveals pedigree and selection history of tea varieties.</title>
        <authorList>
            <person name="Zhang W."/>
        </authorList>
    </citation>
    <scope>NUCLEOTIDE SEQUENCE [LARGE SCALE GENOMIC DNA]</scope>
    <source>
        <strain evidence="2">cv. G240</strain>
        <tissue evidence="1">Leaf</tissue>
    </source>
</reference>
<dbReference type="AlphaFoldDB" id="A0A7J7HU91"/>
<protein>
    <submittedName>
        <fullName evidence="1">Uncharacterized protein</fullName>
    </submittedName>
</protein>
<evidence type="ECO:0000313" key="2">
    <source>
        <dbReference type="Proteomes" id="UP000593564"/>
    </source>
</evidence>
<sequence length="57" mass="6560">MFGIKSESMKAIQIKQGGCVKEIFKRFEVSLLDLMKLSTLNSTEQLDSQANQWMIYT</sequence>
<name>A0A7J7HU91_CAMSI</name>
<proteinExistence type="predicted"/>
<gene>
    <name evidence="1" type="ORF">HYC85_003635</name>
</gene>